<dbReference type="EMBL" id="KB206168">
    <property type="protein sequence ID" value="ELP95157.1"/>
    <property type="molecule type" value="Genomic_DNA"/>
</dbReference>
<accession>A0A0A1UHE0</accession>
<dbReference type="Proteomes" id="UP000014680">
    <property type="component" value="Unassembled WGS sequence"/>
</dbReference>
<dbReference type="OrthoDB" id="26639at2759"/>
<name>A0A0A1UHE0_ENTIV</name>
<dbReference type="VEuPathDB" id="AmoebaDB:EIN_429030"/>
<gene>
    <name evidence="1" type="ORF">EIN_429030</name>
</gene>
<evidence type="ECO:0000313" key="2">
    <source>
        <dbReference type="Proteomes" id="UP000014680"/>
    </source>
</evidence>
<keyword evidence="2" id="KW-1185">Reference proteome</keyword>
<organism evidence="1 2">
    <name type="scientific">Entamoeba invadens IP1</name>
    <dbReference type="NCBI Taxonomy" id="370355"/>
    <lineage>
        <taxon>Eukaryota</taxon>
        <taxon>Amoebozoa</taxon>
        <taxon>Evosea</taxon>
        <taxon>Archamoebae</taxon>
        <taxon>Mastigamoebida</taxon>
        <taxon>Entamoebidae</taxon>
        <taxon>Entamoeba</taxon>
    </lineage>
</organism>
<sequence>MCELQRINDEMDVLEKALETLGSTVTMLENDVTGYQNTGQPGITPTTINDIITTERSNFEMLCTSIEQIKQNQTSSQEIFKTFTEESLNVFSKGQSHTKEEVQNVRDDIIRAEKVVDSLVSQTMDIESMLSLGQIRQYSSKNYLPKMSQFAEIMQHNTIYVLSSFWVCGLLQYNSTPVLCFWNTEKTLALHIFNTFCLIFQNSQEYKYDMSKGSLARVEKDPHVAFNETEEYVSVEVQSGAVLTPMGKAKQSFVVNTECVLLRFDSGDMLAIDTLGESIFIDGKLVTI</sequence>
<dbReference type="KEGG" id="eiv:EIN_429030"/>
<dbReference type="RefSeq" id="XP_004261928.1">
    <property type="nucleotide sequence ID" value="XM_004261880.1"/>
</dbReference>
<dbReference type="AlphaFoldDB" id="A0A0A1UHE0"/>
<evidence type="ECO:0000313" key="1">
    <source>
        <dbReference type="EMBL" id="ELP95157.1"/>
    </source>
</evidence>
<dbReference type="GeneID" id="14894189"/>
<protein>
    <submittedName>
        <fullName evidence="1">Uncharacterized protein</fullName>
    </submittedName>
</protein>
<proteinExistence type="predicted"/>
<dbReference type="OMA" id="YVHKETH"/>
<reference evidence="1 2" key="1">
    <citation type="submission" date="2012-10" db="EMBL/GenBank/DDBJ databases">
        <authorList>
            <person name="Zafar N."/>
            <person name="Inman J."/>
            <person name="Hall N."/>
            <person name="Lorenzi H."/>
            <person name="Caler E."/>
        </authorList>
    </citation>
    <scope>NUCLEOTIDE SEQUENCE [LARGE SCALE GENOMIC DNA]</scope>
    <source>
        <strain evidence="1 2">IP1</strain>
    </source>
</reference>